<accession>A0ABV9LWJ1</accession>
<evidence type="ECO:0000313" key="5">
    <source>
        <dbReference type="Proteomes" id="UP001595897"/>
    </source>
</evidence>
<dbReference type="Gene3D" id="3.30.1330.60">
    <property type="entry name" value="OmpA-like domain"/>
    <property type="match status" value="1"/>
</dbReference>
<dbReference type="EMBL" id="JBHSGU010000002">
    <property type="protein sequence ID" value="MFC4700201.1"/>
    <property type="molecule type" value="Genomic_DNA"/>
</dbReference>
<evidence type="ECO:0000256" key="1">
    <source>
        <dbReference type="PROSITE-ProRule" id="PRU00473"/>
    </source>
</evidence>
<evidence type="ECO:0000313" key="4">
    <source>
        <dbReference type="EMBL" id="MFC4700201.1"/>
    </source>
</evidence>
<keyword evidence="2" id="KW-0812">Transmembrane</keyword>
<name>A0ABV9LWJ1_9ALTE</name>
<protein>
    <submittedName>
        <fullName evidence="4">OmpA family protein</fullName>
    </submittedName>
</protein>
<dbReference type="InterPro" id="IPR006665">
    <property type="entry name" value="OmpA-like"/>
</dbReference>
<sequence>MDEHRKAKNKGNQDAVTLQAEQDLARVRELLVEPAISKYKTEQQAQFSTEVSQVLSEAIGTREQTDKSISAALNPIINRSVKSAFVHQKQELTGFIFPLVGDLVRKFVAASLREFLEKTNQIIENSVSVKGLSWRFKAWRSGLTFAQYAASQTYLYRVEQVLLIHKETGLLINSVSLDERANQRSDLISAMLTAINDFVSDSFSVNSDKEQYLDEIKTDDSTLYLFQGPLVMLVASVTGNISPEAKAHLQQTMEGIHKTYTPQLKAYNGDATELMATSEELSQCLLAQERSPRKKHKRPIFAFLVLTLFAVAMGWYIFGHWQTNQAVKRIIALPIAEGIVPLNVNKQGLYDIELAFLRADNAISLDEYLAMAQVDKKWLTVTSYPYAPTLQDDVRSSIDFILQNFPELSYNEASSAVSGTLDANQYSQLRLLLEQIKTKYGIEFDTSNISIAELTEAQTREGKRLALTQLASKVELIKIDFALNASQVDASQAAKIELIATLFNSINELSASLNEKSLLLIVGSTDDTGVNAANIALAERRAQAVEAKLLELGMPANTILTTAVLPIKTSNSGADVRKAFLNVVTSSQPNNAGN</sequence>
<dbReference type="Proteomes" id="UP001595897">
    <property type="component" value="Unassembled WGS sequence"/>
</dbReference>
<dbReference type="InterPro" id="IPR036737">
    <property type="entry name" value="OmpA-like_sf"/>
</dbReference>
<keyword evidence="2" id="KW-1133">Transmembrane helix</keyword>
<evidence type="ECO:0000259" key="3">
    <source>
        <dbReference type="PROSITE" id="PS51123"/>
    </source>
</evidence>
<proteinExistence type="predicted"/>
<gene>
    <name evidence="4" type="ORF">ACFO4O_08545</name>
</gene>
<feature type="transmembrane region" description="Helical" evidence="2">
    <location>
        <begin position="300"/>
        <end position="318"/>
    </location>
</feature>
<dbReference type="SUPFAM" id="SSF103088">
    <property type="entry name" value="OmpA-like"/>
    <property type="match status" value="1"/>
</dbReference>
<feature type="domain" description="OmpA-like" evidence="3">
    <location>
        <begin position="468"/>
        <end position="594"/>
    </location>
</feature>
<keyword evidence="1 2" id="KW-0472">Membrane</keyword>
<dbReference type="PROSITE" id="PS51123">
    <property type="entry name" value="OMPA_2"/>
    <property type="match status" value="1"/>
</dbReference>
<evidence type="ECO:0000256" key="2">
    <source>
        <dbReference type="SAM" id="Phobius"/>
    </source>
</evidence>
<reference evidence="5" key="1">
    <citation type="journal article" date="2019" name="Int. J. Syst. Evol. Microbiol.">
        <title>The Global Catalogue of Microorganisms (GCM) 10K type strain sequencing project: providing services to taxonomists for standard genome sequencing and annotation.</title>
        <authorList>
            <consortium name="The Broad Institute Genomics Platform"/>
            <consortium name="The Broad Institute Genome Sequencing Center for Infectious Disease"/>
            <person name="Wu L."/>
            <person name="Ma J."/>
        </authorList>
    </citation>
    <scope>NUCLEOTIDE SEQUENCE [LARGE SCALE GENOMIC DNA]</scope>
    <source>
        <strain evidence="5">KACC 12507</strain>
    </source>
</reference>
<dbReference type="RefSeq" id="WP_382407415.1">
    <property type="nucleotide sequence ID" value="NZ_JBHSGU010000002.1"/>
</dbReference>
<organism evidence="4 5">
    <name type="scientific">Glaciecola siphonariae</name>
    <dbReference type="NCBI Taxonomy" id="521012"/>
    <lineage>
        <taxon>Bacteria</taxon>
        <taxon>Pseudomonadati</taxon>
        <taxon>Pseudomonadota</taxon>
        <taxon>Gammaproteobacteria</taxon>
        <taxon>Alteromonadales</taxon>
        <taxon>Alteromonadaceae</taxon>
        <taxon>Glaciecola</taxon>
    </lineage>
</organism>
<comment type="caution">
    <text evidence="4">The sequence shown here is derived from an EMBL/GenBank/DDBJ whole genome shotgun (WGS) entry which is preliminary data.</text>
</comment>
<keyword evidence="5" id="KW-1185">Reference proteome</keyword>
<dbReference type="Pfam" id="PF00691">
    <property type="entry name" value="OmpA"/>
    <property type="match status" value="1"/>
</dbReference>